<accession>A0A164NK66</accession>
<organism evidence="2 3">
    <name type="scientific">Daphnia magna</name>
    <dbReference type="NCBI Taxonomy" id="35525"/>
    <lineage>
        <taxon>Eukaryota</taxon>
        <taxon>Metazoa</taxon>
        <taxon>Ecdysozoa</taxon>
        <taxon>Arthropoda</taxon>
        <taxon>Crustacea</taxon>
        <taxon>Branchiopoda</taxon>
        <taxon>Diplostraca</taxon>
        <taxon>Cladocera</taxon>
        <taxon>Anomopoda</taxon>
        <taxon>Daphniidae</taxon>
        <taxon>Daphnia</taxon>
    </lineage>
</organism>
<dbReference type="OrthoDB" id="6348193at2759"/>
<proteinExistence type="predicted"/>
<dbReference type="AlphaFoldDB" id="A0A164NK66"/>
<sequence>MANGSPGGVYDTITRSWRAPPSSHHSWSGFSPEPYASQKAQAMSSYSNIASESRPKLSPRSPKFGECGTTECVKLGVSYNRLAAISSGTTSCLPLIELPKKKVDFSSAEAIIRPLSIHDEPWSNLSAELTRRQSTSSDVIVVRQDVVMQPPMPVAVERRGRMVQIQRHFKKAFTRLRKVFTQPSDATTIDKSEAPAAAILPAVRQRSLVRRDSSVTHAKRLAAKRKRPNVTQTELADTEWIRQFQLQKLSAEGEPDSNEITSELQEIFDQLTVSANKKPRLDSTEPYVCRIRSC</sequence>
<dbReference type="EMBL" id="LRGB01002849">
    <property type="protein sequence ID" value="KZS06026.1"/>
    <property type="molecule type" value="Genomic_DNA"/>
</dbReference>
<evidence type="ECO:0000313" key="2">
    <source>
        <dbReference type="EMBL" id="KZS06026.1"/>
    </source>
</evidence>
<reference evidence="2 3" key="1">
    <citation type="submission" date="2016-03" db="EMBL/GenBank/DDBJ databases">
        <title>EvidentialGene: Evidence-directed Construction of Genes on Genomes.</title>
        <authorList>
            <person name="Gilbert D.G."/>
            <person name="Choi J.-H."/>
            <person name="Mockaitis K."/>
            <person name="Colbourne J."/>
            <person name="Pfrender M."/>
        </authorList>
    </citation>
    <scope>NUCLEOTIDE SEQUENCE [LARGE SCALE GENOMIC DNA]</scope>
    <source>
        <strain evidence="2 3">Xinb3</strain>
        <tissue evidence="2">Complete organism</tissue>
    </source>
</reference>
<name>A0A164NK66_9CRUS</name>
<evidence type="ECO:0000256" key="1">
    <source>
        <dbReference type="SAM" id="MobiDB-lite"/>
    </source>
</evidence>
<evidence type="ECO:0000313" key="3">
    <source>
        <dbReference type="Proteomes" id="UP000076858"/>
    </source>
</evidence>
<feature type="region of interest" description="Disordered" evidence="1">
    <location>
        <begin position="1"/>
        <end position="63"/>
    </location>
</feature>
<gene>
    <name evidence="2" type="ORF">APZ42_030535</name>
</gene>
<protein>
    <submittedName>
        <fullName evidence="2">Uncharacterized protein</fullName>
    </submittedName>
</protein>
<dbReference type="Proteomes" id="UP000076858">
    <property type="component" value="Unassembled WGS sequence"/>
</dbReference>
<comment type="caution">
    <text evidence="2">The sequence shown here is derived from an EMBL/GenBank/DDBJ whole genome shotgun (WGS) entry which is preliminary data.</text>
</comment>
<keyword evidence="3" id="KW-1185">Reference proteome</keyword>
<feature type="compositionally biased region" description="Polar residues" evidence="1">
    <location>
        <begin position="38"/>
        <end position="51"/>
    </location>
</feature>